<dbReference type="PANTHER" id="PTHR31836">
    <property type="match status" value="1"/>
</dbReference>
<reference evidence="5 6" key="1">
    <citation type="journal article" date="2010" name="Plant Cell">
        <title>The Chlorella variabilis NC64A genome reveals adaptation to photosymbiosis, coevolution with viruses, and cryptic sex.</title>
        <authorList>
            <person name="Blanc G."/>
            <person name="Duncan G."/>
            <person name="Agarkova I."/>
            <person name="Borodovsky M."/>
            <person name="Gurnon J."/>
            <person name="Kuo A."/>
            <person name="Lindquist E."/>
            <person name="Lucas S."/>
            <person name="Pangilinan J."/>
            <person name="Polle J."/>
            <person name="Salamov A."/>
            <person name="Terry A."/>
            <person name="Yamada T."/>
            <person name="Dunigan D.D."/>
            <person name="Grigoriev I.V."/>
            <person name="Claverie J.M."/>
            <person name="Van Etten J.L."/>
        </authorList>
    </citation>
    <scope>NUCLEOTIDE SEQUENCE [LARGE SCALE GENOMIC DNA]</scope>
    <source>
        <strain evidence="5 6">NC64A</strain>
    </source>
</reference>
<keyword evidence="6" id="KW-1185">Reference proteome</keyword>
<evidence type="ECO:0000313" key="6">
    <source>
        <dbReference type="Proteomes" id="UP000008141"/>
    </source>
</evidence>
<feature type="domain" description="Expansin-like EG45" evidence="4">
    <location>
        <begin position="109"/>
        <end position="179"/>
    </location>
</feature>
<dbReference type="GeneID" id="17355880"/>
<evidence type="ECO:0000256" key="1">
    <source>
        <dbReference type="ARBA" id="ARBA00022729"/>
    </source>
</evidence>
<keyword evidence="1 3" id="KW-0732">Signal</keyword>
<gene>
    <name evidence="5" type="ORF">CHLNCDRAFT_51929</name>
</gene>
<name>E1ZCJ3_CHLVA</name>
<evidence type="ECO:0000259" key="4">
    <source>
        <dbReference type="PROSITE" id="PS50842"/>
    </source>
</evidence>
<dbReference type="EMBL" id="GL433842">
    <property type="protein sequence ID" value="EFN56252.1"/>
    <property type="molecule type" value="Genomic_DNA"/>
</dbReference>
<dbReference type="Proteomes" id="UP000008141">
    <property type="component" value="Unassembled WGS sequence"/>
</dbReference>
<dbReference type="RefSeq" id="XP_005848354.1">
    <property type="nucleotide sequence ID" value="XM_005848292.1"/>
</dbReference>
<sequence>MLSSRPTAVLCSLLLLLAVAGQAQAASRARFLGQKQQGSAPSSEQSVGGPAAEPNVTAFDGQHSFGLGAVAAAAASAATGAGPVPWLPSVLFSGDGTAFSEAVPNTGKGFACSYRYLNDWASTHFAAINRPMWENGDACARCLTAWCVDERCATRNKRVQVMVTDLCPECKEGDVDFSIPVYRDITGMWPHRLAIQWEWSDCSSNIEGDIHLAPKDGINAQWQAFYFSNAKYPLKSVTLNGKPLDRNEFQFWVHAAPLADGPAEFVFEAVNGKKVKGRCDNPHKEQSLPNFD</sequence>
<dbReference type="InParanoid" id="E1ZCJ3"/>
<feature type="chain" id="PRO_5003155631" description="Expansin-like EG45 domain-containing protein" evidence="3">
    <location>
        <begin position="26"/>
        <end position="292"/>
    </location>
</feature>
<protein>
    <recommendedName>
        <fullName evidence="4">Expansin-like EG45 domain-containing protein</fullName>
    </recommendedName>
</protein>
<dbReference type="Gene3D" id="2.40.40.10">
    <property type="entry name" value="RlpA-like domain"/>
    <property type="match status" value="1"/>
</dbReference>
<dbReference type="PANTHER" id="PTHR31836:SF21">
    <property type="entry name" value="EXPANSIN-LIKE PROTEIN 7"/>
    <property type="match status" value="1"/>
</dbReference>
<feature type="signal peptide" evidence="3">
    <location>
        <begin position="1"/>
        <end position="25"/>
    </location>
</feature>
<evidence type="ECO:0000256" key="2">
    <source>
        <dbReference type="SAM" id="MobiDB-lite"/>
    </source>
</evidence>
<dbReference type="STRING" id="554065.E1ZCJ3"/>
<dbReference type="InterPro" id="IPR007112">
    <property type="entry name" value="Expansin/allergen_DPBB_dom"/>
</dbReference>
<dbReference type="CDD" id="cd22271">
    <property type="entry name" value="DPBB_EXP_N-like"/>
    <property type="match status" value="1"/>
</dbReference>
<dbReference type="AlphaFoldDB" id="E1ZCJ3"/>
<dbReference type="PROSITE" id="PS50842">
    <property type="entry name" value="EXPANSIN_EG45"/>
    <property type="match status" value="1"/>
</dbReference>
<evidence type="ECO:0000313" key="5">
    <source>
        <dbReference type="EMBL" id="EFN56252.1"/>
    </source>
</evidence>
<dbReference type="InterPro" id="IPR051477">
    <property type="entry name" value="Expansin_CellWall"/>
</dbReference>
<dbReference type="KEGG" id="cvr:CHLNCDRAFT_51929"/>
<dbReference type="eggNOG" id="ENOG502S59U">
    <property type="taxonomic scope" value="Eukaryota"/>
</dbReference>
<dbReference type="OrthoDB" id="508619at2759"/>
<dbReference type="SUPFAM" id="SSF50685">
    <property type="entry name" value="Barwin-like endoglucanases"/>
    <property type="match status" value="1"/>
</dbReference>
<accession>E1ZCJ3</accession>
<feature type="compositionally biased region" description="Polar residues" evidence="2">
    <location>
        <begin position="34"/>
        <end position="46"/>
    </location>
</feature>
<evidence type="ECO:0000256" key="3">
    <source>
        <dbReference type="SAM" id="SignalP"/>
    </source>
</evidence>
<dbReference type="Gene3D" id="2.60.40.760">
    <property type="entry name" value="Expansin, cellulose-binding-like domain"/>
    <property type="match status" value="1"/>
</dbReference>
<organism evidence="6">
    <name type="scientific">Chlorella variabilis</name>
    <name type="common">Green alga</name>
    <dbReference type="NCBI Taxonomy" id="554065"/>
    <lineage>
        <taxon>Eukaryota</taxon>
        <taxon>Viridiplantae</taxon>
        <taxon>Chlorophyta</taxon>
        <taxon>core chlorophytes</taxon>
        <taxon>Trebouxiophyceae</taxon>
        <taxon>Chlorellales</taxon>
        <taxon>Chlorellaceae</taxon>
        <taxon>Chlorella clade</taxon>
        <taxon>Chlorella</taxon>
    </lineage>
</organism>
<dbReference type="InterPro" id="IPR036908">
    <property type="entry name" value="RlpA-like_sf"/>
</dbReference>
<dbReference type="InterPro" id="IPR036749">
    <property type="entry name" value="Expansin_CBD_sf"/>
</dbReference>
<feature type="region of interest" description="Disordered" evidence="2">
    <location>
        <begin position="34"/>
        <end position="53"/>
    </location>
</feature>
<proteinExistence type="predicted"/>